<reference evidence="2 3" key="1">
    <citation type="journal article" date="2012" name="Genome Biol.">
        <title>Genome and low-iron response of an oceanic diatom adapted to chronic iron limitation.</title>
        <authorList>
            <person name="Lommer M."/>
            <person name="Specht M."/>
            <person name="Roy A.S."/>
            <person name="Kraemer L."/>
            <person name="Andreson R."/>
            <person name="Gutowska M.A."/>
            <person name="Wolf J."/>
            <person name="Bergner S.V."/>
            <person name="Schilhabel M.B."/>
            <person name="Klostermeier U.C."/>
            <person name="Beiko R.G."/>
            <person name="Rosenstiel P."/>
            <person name="Hippler M."/>
            <person name="Laroche J."/>
        </authorList>
    </citation>
    <scope>NUCLEOTIDE SEQUENCE [LARGE SCALE GENOMIC DNA]</scope>
    <source>
        <strain evidence="2 3">CCMP1005</strain>
    </source>
</reference>
<feature type="region of interest" description="Disordered" evidence="1">
    <location>
        <begin position="450"/>
        <end position="494"/>
    </location>
</feature>
<dbReference type="Proteomes" id="UP000266841">
    <property type="component" value="Unassembled WGS sequence"/>
</dbReference>
<feature type="compositionally biased region" description="Low complexity" evidence="1">
    <location>
        <begin position="476"/>
        <end position="488"/>
    </location>
</feature>
<comment type="caution">
    <text evidence="2">The sequence shown here is derived from an EMBL/GenBank/DDBJ whole genome shotgun (WGS) entry which is preliminary data.</text>
</comment>
<evidence type="ECO:0000313" key="2">
    <source>
        <dbReference type="EMBL" id="EJK70389.1"/>
    </source>
</evidence>
<evidence type="ECO:0000256" key="1">
    <source>
        <dbReference type="SAM" id="MobiDB-lite"/>
    </source>
</evidence>
<feature type="compositionally biased region" description="Acidic residues" evidence="1">
    <location>
        <begin position="7"/>
        <end position="20"/>
    </location>
</feature>
<keyword evidence="3" id="KW-1185">Reference proteome</keyword>
<feature type="compositionally biased region" description="Basic and acidic residues" evidence="1">
    <location>
        <begin position="269"/>
        <end position="287"/>
    </location>
</feature>
<feature type="compositionally biased region" description="Basic and acidic residues" evidence="1">
    <location>
        <begin position="173"/>
        <end position="182"/>
    </location>
</feature>
<feature type="non-terminal residue" evidence="2">
    <location>
        <position position="801"/>
    </location>
</feature>
<feature type="region of interest" description="Disordered" evidence="1">
    <location>
        <begin position="1"/>
        <end position="138"/>
    </location>
</feature>
<feature type="region of interest" description="Disordered" evidence="1">
    <location>
        <begin position="540"/>
        <end position="566"/>
    </location>
</feature>
<sequence length="801" mass="85364">MLNVSLNEEEEDEGEGEDEDYLKPLRRSGAFDELNDDDDSSENLKPLRRSSTKDEEEEDDSSEDLKPLRRSEARSDAELSASLRRSGAPSESSFRRSARSARSDAGLRRSDAELSSQGSHHSPLPPGQALPPGWEEWNTKLNSKDVKSSFNSILVQKPSHLNALLAAQADDDNGSKSEHSEHTASTAAQSNRGRGRGNGNARPGPVVAQSRPGAAGRDTRRERRGRGRVQLGHAAPPHSNADDLPPTMRPSGGAARHGDSMVGKPLSRRQMDMLELRSSSNDDDHIELPNIGQANAGPKQTSSLYPDVGESDRSNLTIAKPKLANMNGGNPGGPPNPRRQPSGGLLAMAHPKQGGIDDSESSGRNGYGFRTSGSNHDGLVMDDVSPRGDMVTPPMYDDEINSQAAYDSDEEARRYRDGALRADGQGPAEKEEDYILLRLPLRADIVHRGLGLNPDGQEERGRFEEQQDAAGRRKQGQQQRPGGRAQNQPCADGVAVGDAPPACVDLQVEIRTDELGGQTTWELLLVEAAEVVRERPHADGYYDNRRRGLSSSAGPGGEHAVSGNSGSLQRSLVELVARGGPYPDAAPGSLSGAEEPSSGGPHVTRACLAAGGYEFILDDSGFDGMCCDRGRGGYTLTLGGGEADGVGRVVKVGSGFFTSQDRVGFEVTADDVAGVGGEGFPSSVPSGALSELPSISCEESVDTTFSTKEVIDADRVRRQPRLTSPRGQLSTGSGVAGKRLAESAGFGRIATPRQLGKISRLASAEPGFRLCRRPGPDGEVRAERLEDRVHVPAVPRRPVIP</sequence>
<gene>
    <name evidence="2" type="ORF">THAOC_08257</name>
</gene>
<name>K0SZF9_THAOC</name>
<accession>K0SZF9</accession>
<proteinExistence type="predicted"/>
<feature type="compositionally biased region" description="Basic and acidic residues" evidence="1">
    <location>
        <begin position="411"/>
        <end position="420"/>
    </location>
</feature>
<dbReference type="AlphaFoldDB" id="K0SZF9"/>
<dbReference type="EMBL" id="AGNL01008612">
    <property type="protein sequence ID" value="EJK70389.1"/>
    <property type="molecule type" value="Genomic_DNA"/>
</dbReference>
<protein>
    <submittedName>
        <fullName evidence="2">Uncharacterized protein</fullName>
    </submittedName>
</protein>
<feature type="region of interest" description="Disordered" evidence="1">
    <location>
        <begin position="165"/>
        <end position="429"/>
    </location>
</feature>
<organism evidence="2 3">
    <name type="scientific">Thalassiosira oceanica</name>
    <name type="common">Marine diatom</name>
    <dbReference type="NCBI Taxonomy" id="159749"/>
    <lineage>
        <taxon>Eukaryota</taxon>
        <taxon>Sar</taxon>
        <taxon>Stramenopiles</taxon>
        <taxon>Ochrophyta</taxon>
        <taxon>Bacillariophyta</taxon>
        <taxon>Coscinodiscophyceae</taxon>
        <taxon>Thalassiosirophycidae</taxon>
        <taxon>Thalassiosirales</taxon>
        <taxon>Thalassiosiraceae</taxon>
        <taxon>Thalassiosira</taxon>
    </lineage>
</organism>
<feature type="compositionally biased region" description="Basic and acidic residues" evidence="1">
    <location>
        <begin position="63"/>
        <end position="77"/>
    </location>
</feature>
<feature type="compositionally biased region" description="Basic and acidic residues" evidence="1">
    <location>
        <begin position="101"/>
        <end position="112"/>
    </location>
</feature>
<evidence type="ECO:0000313" key="3">
    <source>
        <dbReference type="Proteomes" id="UP000266841"/>
    </source>
</evidence>